<feature type="compositionally biased region" description="Basic residues" evidence="11">
    <location>
        <begin position="756"/>
        <end position="765"/>
    </location>
</feature>
<dbReference type="PANTHER" id="PTHR11987:SF36">
    <property type="entry name" value="SIA-ALPHA-2,3-GAL-BETA-1,4-GLCNAC-R:ALPHA 2,8-SIALYLTRANSFERASE"/>
    <property type="match status" value="1"/>
</dbReference>
<evidence type="ECO:0000313" key="13">
    <source>
        <dbReference type="EMBL" id="KAK3283057.1"/>
    </source>
</evidence>
<dbReference type="EMBL" id="LGRX02003052">
    <property type="protein sequence ID" value="KAK3283057.1"/>
    <property type="molecule type" value="Genomic_DNA"/>
</dbReference>
<dbReference type="GO" id="GO:0008373">
    <property type="term" value="F:sialyltransferase activity"/>
    <property type="evidence" value="ECO:0007669"/>
    <property type="project" value="InterPro"/>
</dbReference>
<feature type="compositionally biased region" description="Acidic residues" evidence="11">
    <location>
        <begin position="770"/>
        <end position="807"/>
    </location>
</feature>
<evidence type="ECO:0000256" key="7">
    <source>
        <dbReference type="ARBA" id="ARBA00022989"/>
    </source>
</evidence>
<feature type="compositionally biased region" description="Acidic residues" evidence="11">
    <location>
        <begin position="155"/>
        <end position="164"/>
    </location>
</feature>
<evidence type="ECO:0000256" key="12">
    <source>
        <dbReference type="SAM" id="Phobius"/>
    </source>
</evidence>
<keyword evidence="5 12" id="KW-0812">Transmembrane</keyword>
<gene>
    <name evidence="13" type="ORF">CYMTET_9226</name>
</gene>
<feature type="compositionally biased region" description="Acidic residues" evidence="11">
    <location>
        <begin position="891"/>
        <end position="927"/>
    </location>
</feature>
<dbReference type="PANTHER" id="PTHR11987">
    <property type="entry name" value="ALPHA-2,8-SIALYLTRANSFERASE"/>
    <property type="match status" value="1"/>
</dbReference>
<feature type="compositionally biased region" description="Acidic residues" evidence="11">
    <location>
        <begin position="852"/>
        <end position="884"/>
    </location>
</feature>
<accession>A0AAE0GRQ5</accession>
<name>A0AAE0GRQ5_9CHLO</name>
<evidence type="ECO:0000256" key="3">
    <source>
        <dbReference type="ARBA" id="ARBA00022676"/>
    </source>
</evidence>
<feature type="compositionally biased region" description="Basic and acidic residues" evidence="11">
    <location>
        <begin position="201"/>
        <end position="258"/>
    </location>
</feature>
<feature type="compositionally biased region" description="Basic and acidic residues" evidence="11">
    <location>
        <begin position="139"/>
        <end position="154"/>
    </location>
</feature>
<dbReference type="GO" id="GO:0000139">
    <property type="term" value="C:Golgi membrane"/>
    <property type="evidence" value="ECO:0007669"/>
    <property type="project" value="UniProtKB-SubCell"/>
</dbReference>
<evidence type="ECO:0000256" key="9">
    <source>
        <dbReference type="ARBA" id="ARBA00023136"/>
    </source>
</evidence>
<feature type="compositionally biased region" description="Acidic residues" evidence="11">
    <location>
        <begin position="974"/>
        <end position="1222"/>
    </location>
</feature>
<feature type="region of interest" description="Disordered" evidence="11">
    <location>
        <begin position="749"/>
        <end position="1266"/>
    </location>
</feature>
<comment type="caution">
    <text evidence="13">The sequence shown here is derived from an EMBL/GenBank/DDBJ whole genome shotgun (WGS) entry which is preliminary data.</text>
</comment>
<sequence>MRRSTAGRGGAAVPSKRLASESVKYGDSTGQSTVWKMIGGVVLLLLIAAFFATRHEGDPPVAVAASVRSNAAVLPEMAGAQNKAAPFETAHEAVEAAHEATVVDHAGVDTLEHSVEEVHEEAPEDHDLEMSQAQPQTHPSHEMEESVPDVHSDADAAEGTDEAPDLLPTEEVSHPIEAAEETPEEPAGSDVAAVEAEEHVEEASEEHVEEASEEHLEEASEEHLEEASEEHLEEASEEHLEEASEEHAEEASEEHLEEAVGDSAPSLEVDSMVNGEEAQLQEAGDEEGAASVEAEAEKALLPNLLTTVKRASGHKFDEINITNTRGKGKPAVRRIPEELRSAPHKSGIPYEVQLVGLDVIIGSINRMQPAFTPSKQRYRATLPNNIGTYMLNIQTKFLDADVYVDGQKLMRTSLNEGLYALRMELLTFDEWVEVAIEVKAKAQIGLSATDYAALQHKQRTVTTTYSLEVYRRRDAAAIAADDTSLARLHPVAGGEKLSLKPALKPGVSKFTLNVPNYRNTLGIEVMVQRVVGSTMMGSSVQSINAKISAISQNGNSRKVTLLLSASDPAAQIAINGLLVLGGRVRKVAHTVEDMLLKVGSNVQSIQIWSLDGTHKAYAVDVVREADEILSHIESNVQTRMTETAKSLPKDKRSLIEGRMNKYIRDASRRCLMAPSPWAPLLGPLKWSKSEMSEDARSSARSQSDNLIRQAEVAMNDLQATVQAFQAMEAGRFDLPLGTGEAAVGQAAVSEAAPALKSKKSKKKSAQPKMEEEEDQLPGDGDDVGGEVEVEGEEAEAAAEVEGEEAEAAEPKEPGEGEVGAEGEAEAQEGEAAPSEEETGTDMQAVDASGEAETTEEEPAAVAEEAEVEAAAEEETETVAEEAEVEAAAVAEEAEEEAETVVGEAEEETSAVAEDEEEAAGVAEEADEQAATSAEEAEDVEGVSVPVSETEEESGTVAEGEAETEEEAVPVSDGAEAEPVGELEEVIEEAEPVADAEEEEAEEKTEEEAEEEAAPVSEAEEEAEEEAAPVSEAEEEAEEEAAPVSEAEEEAEEEGEEEAAPVSEAEEEAEEEAAPVSEAEEEAEEEAAPVSEAEEEGEEEAAPVSEAEEEAEEEAAPVSEAEEEAEEEAAPVSEAEEEGEEEAAPVSEAEEEAEEEAAPVSEAEEEAEEEASPVSEAEEEAEEEAAPISEAEEEDEEEAAPVAESQEEDAVAEGEVQEGEDMEEQRRRALLVTQHRRTAPRAQNQRPRKPAPELEAILPEDDPSEGMHDMYLEARSSVGIMDDSGTAQNLDPTEEKLSKCLRNLKGCTHAPEEVAQWMRTLSGNKVVRENVKCLSVKRASACNAWKGNAETGTFLGSTPSLPKAVQDCTQSSSGAVCRIPYQGRVCNVYVEPARGGYPPGLPEDSCRSPGGNGLEGVIEAGLTPKMYDTCALVGGGASVSERSSLGFAIDRHDAVFRFNVAPIQQFEQFVGNRTSVRVLDAVTARGLADGTVSAWGVPPPKAGERWIFWHYRVLKPRPDMGGKSDLQLIAERFPAVALHVLSPEVVNWQLRVYFSMMVNVVRLGLAPVQGGGAWHGYQCPATMSSGMHSVLLATRLCNTVNVFGFSHDPEGKWLQDPKFYYKSRAGLKKELWNNNVWRYEGMLLRALHLSDHVALCTQ</sequence>
<dbReference type="Pfam" id="PF00777">
    <property type="entry name" value="Glyco_transf_29"/>
    <property type="match status" value="1"/>
</dbReference>
<comment type="subcellular location">
    <subcellularLocation>
        <location evidence="1">Golgi apparatus membrane</location>
        <topology evidence="1">Single-pass type II membrane protein</topology>
    </subcellularLocation>
</comment>
<proteinExistence type="inferred from homology"/>
<feature type="compositionally biased region" description="Acidic residues" evidence="11">
    <location>
        <begin position="948"/>
        <end position="967"/>
    </location>
</feature>
<keyword evidence="4" id="KW-0808">Transferase</keyword>
<organism evidence="13 14">
    <name type="scientific">Cymbomonas tetramitiformis</name>
    <dbReference type="NCBI Taxonomy" id="36881"/>
    <lineage>
        <taxon>Eukaryota</taxon>
        <taxon>Viridiplantae</taxon>
        <taxon>Chlorophyta</taxon>
        <taxon>Pyramimonadophyceae</taxon>
        <taxon>Pyramimonadales</taxon>
        <taxon>Pyramimonadaceae</taxon>
        <taxon>Cymbomonas</taxon>
    </lineage>
</organism>
<comment type="similarity">
    <text evidence="2">Belongs to the glycosyltransferase 29 family.</text>
</comment>
<keyword evidence="10" id="KW-0325">Glycoprotein</keyword>
<dbReference type="InterPro" id="IPR050943">
    <property type="entry name" value="Glycosyltr_29_Sialyltrsf"/>
</dbReference>
<evidence type="ECO:0000256" key="11">
    <source>
        <dbReference type="SAM" id="MobiDB-lite"/>
    </source>
</evidence>
<feature type="region of interest" description="Disordered" evidence="11">
    <location>
        <begin position="115"/>
        <end position="267"/>
    </location>
</feature>
<dbReference type="Gene3D" id="3.90.1480.20">
    <property type="entry name" value="Glycosyl transferase family 29"/>
    <property type="match status" value="1"/>
</dbReference>
<evidence type="ECO:0000256" key="4">
    <source>
        <dbReference type="ARBA" id="ARBA00022679"/>
    </source>
</evidence>
<dbReference type="InterPro" id="IPR038578">
    <property type="entry name" value="GT29-like_sf"/>
</dbReference>
<feature type="transmembrane region" description="Helical" evidence="12">
    <location>
        <begin position="34"/>
        <end position="52"/>
    </location>
</feature>
<feature type="compositionally biased region" description="Acidic residues" evidence="11">
    <location>
        <begin position="818"/>
        <end position="839"/>
    </location>
</feature>
<dbReference type="Proteomes" id="UP001190700">
    <property type="component" value="Unassembled WGS sequence"/>
</dbReference>
<evidence type="ECO:0000256" key="2">
    <source>
        <dbReference type="ARBA" id="ARBA00006003"/>
    </source>
</evidence>
<keyword evidence="8" id="KW-0333">Golgi apparatus</keyword>
<evidence type="ECO:0000256" key="10">
    <source>
        <dbReference type="ARBA" id="ARBA00023180"/>
    </source>
</evidence>
<keyword evidence="6" id="KW-0735">Signal-anchor</keyword>
<evidence type="ECO:0000256" key="1">
    <source>
        <dbReference type="ARBA" id="ARBA00004323"/>
    </source>
</evidence>
<keyword evidence="3" id="KW-0328">Glycosyltransferase</keyword>
<keyword evidence="9 12" id="KW-0472">Membrane</keyword>
<keyword evidence="14" id="KW-1185">Reference proteome</keyword>
<evidence type="ECO:0000256" key="8">
    <source>
        <dbReference type="ARBA" id="ARBA00023034"/>
    </source>
</evidence>
<reference evidence="13 14" key="1">
    <citation type="journal article" date="2015" name="Genome Biol. Evol.">
        <title>Comparative Genomics of a Bacterivorous Green Alga Reveals Evolutionary Causalities and Consequences of Phago-Mixotrophic Mode of Nutrition.</title>
        <authorList>
            <person name="Burns J.A."/>
            <person name="Paasch A."/>
            <person name="Narechania A."/>
            <person name="Kim E."/>
        </authorList>
    </citation>
    <scope>NUCLEOTIDE SEQUENCE [LARGE SCALE GENOMIC DNA]</scope>
    <source>
        <strain evidence="13 14">PLY_AMNH</strain>
    </source>
</reference>
<evidence type="ECO:0000313" key="14">
    <source>
        <dbReference type="Proteomes" id="UP001190700"/>
    </source>
</evidence>
<protein>
    <submittedName>
        <fullName evidence="13">Uncharacterized protein</fullName>
    </submittedName>
</protein>
<dbReference type="InterPro" id="IPR001675">
    <property type="entry name" value="Glyco_trans_29"/>
</dbReference>
<evidence type="ECO:0000256" key="5">
    <source>
        <dbReference type="ARBA" id="ARBA00022692"/>
    </source>
</evidence>
<evidence type="ECO:0000256" key="6">
    <source>
        <dbReference type="ARBA" id="ARBA00022968"/>
    </source>
</evidence>
<keyword evidence="7 12" id="KW-1133">Transmembrane helix</keyword>